<feature type="transmembrane region" description="Helical" evidence="7">
    <location>
        <begin position="204"/>
        <end position="225"/>
    </location>
</feature>
<dbReference type="Proteomes" id="UP000664382">
    <property type="component" value="Unassembled WGS sequence"/>
</dbReference>
<feature type="transmembrane region" description="Helical" evidence="7">
    <location>
        <begin position="270"/>
        <end position="289"/>
    </location>
</feature>
<dbReference type="PANTHER" id="PTHR43124">
    <property type="entry name" value="PURINE EFFLUX PUMP PBUE"/>
    <property type="match status" value="1"/>
</dbReference>
<accession>A0A939MMU8</accession>
<feature type="transmembrane region" description="Helical" evidence="7">
    <location>
        <begin position="133"/>
        <end position="155"/>
    </location>
</feature>
<name>A0A939MMU8_9MICO</name>
<keyword evidence="3 7" id="KW-0812">Transmembrane</keyword>
<feature type="transmembrane region" description="Helical" evidence="7">
    <location>
        <begin position="48"/>
        <end position="68"/>
    </location>
</feature>
<dbReference type="PROSITE" id="PS50850">
    <property type="entry name" value="MFS"/>
    <property type="match status" value="1"/>
</dbReference>
<evidence type="ECO:0000256" key="7">
    <source>
        <dbReference type="SAM" id="Phobius"/>
    </source>
</evidence>
<keyword evidence="4 7" id="KW-1133">Transmembrane helix</keyword>
<dbReference type="Pfam" id="PF07690">
    <property type="entry name" value="MFS_1"/>
    <property type="match status" value="2"/>
</dbReference>
<proteinExistence type="predicted"/>
<dbReference type="Gene3D" id="1.20.1250.20">
    <property type="entry name" value="MFS general substrate transporter like domains"/>
    <property type="match status" value="2"/>
</dbReference>
<dbReference type="InterPro" id="IPR011701">
    <property type="entry name" value="MFS"/>
</dbReference>
<feature type="transmembrane region" description="Helical" evidence="7">
    <location>
        <begin position="75"/>
        <end position="94"/>
    </location>
</feature>
<gene>
    <name evidence="9" type="ORF">J4H92_14365</name>
</gene>
<keyword evidence="5 7" id="KW-0472">Membrane</keyword>
<dbReference type="RefSeq" id="WP_208098873.1">
    <property type="nucleotide sequence ID" value="NZ_JAGDYM010000017.1"/>
</dbReference>
<keyword evidence="10" id="KW-1185">Reference proteome</keyword>
<evidence type="ECO:0000256" key="6">
    <source>
        <dbReference type="SAM" id="MobiDB-lite"/>
    </source>
</evidence>
<feature type="region of interest" description="Disordered" evidence="6">
    <location>
        <begin position="391"/>
        <end position="419"/>
    </location>
</feature>
<feature type="transmembrane region" description="Helical" evidence="7">
    <location>
        <begin position="245"/>
        <end position="263"/>
    </location>
</feature>
<protein>
    <submittedName>
        <fullName evidence="9">MFS transporter</fullName>
    </submittedName>
</protein>
<evidence type="ECO:0000256" key="4">
    <source>
        <dbReference type="ARBA" id="ARBA00022989"/>
    </source>
</evidence>
<dbReference type="AlphaFoldDB" id="A0A939MMU8"/>
<feature type="transmembrane region" description="Helical" evidence="7">
    <location>
        <begin position="161"/>
        <end position="183"/>
    </location>
</feature>
<dbReference type="GO" id="GO:0005886">
    <property type="term" value="C:plasma membrane"/>
    <property type="evidence" value="ECO:0007669"/>
    <property type="project" value="UniProtKB-SubCell"/>
</dbReference>
<comment type="subcellular location">
    <subcellularLocation>
        <location evidence="1">Cell membrane</location>
        <topology evidence="1">Multi-pass membrane protein</topology>
    </subcellularLocation>
</comment>
<evidence type="ECO:0000313" key="10">
    <source>
        <dbReference type="Proteomes" id="UP000664382"/>
    </source>
</evidence>
<dbReference type="SUPFAM" id="SSF103473">
    <property type="entry name" value="MFS general substrate transporter"/>
    <property type="match status" value="1"/>
</dbReference>
<comment type="caution">
    <text evidence="9">The sequence shown here is derived from an EMBL/GenBank/DDBJ whole genome shotgun (WGS) entry which is preliminary data.</text>
</comment>
<reference evidence="9" key="1">
    <citation type="submission" date="2021-03" db="EMBL/GenBank/DDBJ databases">
        <title>Leucobacter chromiisoli sp. nov., isolated from chromium-containing soil of chemical plant.</title>
        <authorList>
            <person name="Xu Z."/>
        </authorList>
    </citation>
    <scope>NUCLEOTIDE SEQUENCE</scope>
    <source>
        <strain evidence="9">S27</strain>
    </source>
</reference>
<evidence type="ECO:0000256" key="5">
    <source>
        <dbReference type="ARBA" id="ARBA00023136"/>
    </source>
</evidence>
<dbReference type="InterPro" id="IPR036259">
    <property type="entry name" value="MFS_trans_sf"/>
</dbReference>
<evidence type="ECO:0000256" key="2">
    <source>
        <dbReference type="ARBA" id="ARBA00022475"/>
    </source>
</evidence>
<feature type="compositionally biased region" description="Basic residues" evidence="6">
    <location>
        <begin position="398"/>
        <end position="409"/>
    </location>
</feature>
<evidence type="ECO:0000313" key="9">
    <source>
        <dbReference type="EMBL" id="MBO1903125.1"/>
    </source>
</evidence>
<feature type="transmembrane region" description="Helical" evidence="7">
    <location>
        <begin position="360"/>
        <end position="380"/>
    </location>
</feature>
<evidence type="ECO:0000256" key="3">
    <source>
        <dbReference type="ARBA" id="ARBA00022692"/>
    </source>
</evidence>
<dbReference type="InterPro" id="IPR050189">
    <property type="entry name" value="MFS_Efflux_Transporters"/>
</dbReference>
<evidence type="ECO:0000256" key="1">
    <source>
        <dbReference type="ARBA" id="ARBA00004651"/>
    </source>
</evidence>
<feature type="transmembrane region" description="Helical" evidence="7">
    <location>
        <begin position="100"/>
        <end position="121"/>
    </location>
</feature>
<keyword evidence="2" id="KW-1003">Cell membrane</keyword>
<dbReference type="EMBL" id="JAGDYM010000017">
    <property type="protein sequence ID" value="MBO1903125.1"/>
    <property type="molecule type" value="Genomic_DNA"/>
</dbReference>
<sequence length="419" mass="42662">MAPDRWFRPVLVLATGTFVVGTDAYVIAGLLPPLAADLAVTVADAGQSVTVFALAYALAAPSLAILSGRIAPRTWLALGLVVFAVGNALTALAWGLPALLLSRAVAGAGAAMFTPIAAAMASGIAPPRHRGQALGLVTAGTSTALVIGSPLGAIVGSAASWRITMAIVAALGLGMALALRLLPRRPAAPAASLWERFGALRTRGVLSTLGVTVIAFAGIFLPYTYVTQAYRPLIDAVPGGTGTVLLLFGVTSVAGALTSGMLADRFSARRVVVTATAALAGVNGIVAVAQGSPSVLLVALLAAGWLSWSVLAPQQQQLVSLAPTQAPVLLSFNASAVYTGIALGSWAGGAALETEALSDARFVLLGSGLLLVASLWRVVIAREKAAPVLSSPRSARTTSRRTRCRRRSGGRSPRRDTGR</sequence>
<dbReference type="PANTHER" id="PTHR43124:SF10">
    <property type="entry name" value="PURINE EFFLUX PUMP PBUE"/>
    <property type="match status" value="1"/>
</dbReference>
<evidence type="ECO:0000259" key="8">
    <source>
        <dbReference type="PROSITE" id="PS50850"/>
    </source>
</evidence>
<dbReference type="CDD" id="cd17324">
    <property type="entry name" value="MFS_NepI_like"/>
    <property type="match status" value="1"/>
</dbReference>
<feature type="transmembrane region" description="Helical" evidence="7">
    <location>
        <begin position="326"/>
        <end position="348"/>
    </location>
</feature>
<feature type="transmembrane region" description="Helical" evidence="7">
    <location>
        <begin position="295"/>
        <end position="314"/>
    </location>
</feature>
<dbReference type="InterPro" id="IPR020846">
    <property type="entry name" value="MFS_dom"/>
</dbReference>
<organism evidence="9 10">
    <name type="scientific">Leucobacter weissii</name>
    <dbReference type="NCBI Taxonomy" id="1983706"/>
    <lineage>
        <taxon>Bacteria</taxon>
        <taxon>Bacillati</taxon>
        <taxon>Actinomycetota</taxon>
        <taxon>Actinomycetes</taxon>
        <taxon>Micrococcales</taxon>
        <taxon>Microbacteriaceae</taxon>
        <taxon>Leucobacter</taxon>
    </lineage>
</organism>
<feature type="domain" description="Major facilitator superfamily (MFS) profile" evidence="8">
    <location>
        <begin position="9"/>
        <end position="385"/>
    </location>
</feature>
<dbReference type="GO" id="GO:0022857">
    <property type="term" value="F:transmembrane transporter activity"/>
    <property type="evidence" value="ECO:0007669"/>
    <property type="project" value="InterPro"/>
</dbReference>